<dbReference type="Gene3D" id="2.60.120.560">
    <property type="entry name" value="Exo-inulinase, domain 1"/>
    <property type="match status" value="1"/>
</dbReference>
<comment type="similarity">
    <text evidence="1 4">Belongs to the glycosyl hydrolase 32 family.</text>
</comment>
<accession>A0ABP3WN99</accession>
<keyword evidence="8" id="KW-1185">Reference proteome</keyword>
<dbReference type="InterPro" id="IPR013189">
    <property type="entry name" value="Glyco_hydro_32_C"/>
</dbReference>
<dbReference type="PANTHER" id="PTHR42800">
    <property type="entry name" value="EXOINULINASE INUD (AFU_ORTHOLOGUE AFUA_5G00480)"/>
    <property type="match status" value="1"/>
</dbReference>
<dbReference type="Pfam" id="PF00251">
    <property type="entry name" value="Glyco_hydro_32N"/>
    <property type="match status" value="2"/>
</dbReference>
<dbReference type="PANTHER" id="PTHR42800:SF1">
    <property type="entry name" value="EXOINULINASE INUD (AFU_ORTHOLOGUE AFUA_5G00480)"/>
    <property type="match status" value="1"/>
</dbReference>
<dbReference type="Gene3D" id="2.115.10.20">
    <property type="entry name" value="Glycosyl hydrolase domain, family 43"/>
    <property type="match status" value="2"/>
</dbReference>
<evidence type="ECO:0000256" key="2">
    <source>
        <dbReference type="ARBA" id="ARBA00022801"/>
    </source>
</evidence>
<dbReference type="Pfam" id="PF08244">
    <property type="entry name" value="Glyco_hydro_32C"/>
    <property type="match status" value="1"/>
</dbReference>
<keyword evidence="2 4" id="KW-0378">Hydrolase</keyword>
<evidence type="ECO:0000256" key="4">
    <source>
        <dbReference type="RuleBase" id="RU362110"/>
    </source>
</evidence>
<feature type="domain" description="Glycosyl hydrolase family 32 N-terminal" evidence="5">
    <location>
        <begin position="440"/>
        <end position="510"/>
    </location>
</feature>
<dbReference type="SMART" id="SM00640">
    <property type="entry name" value="Glyco_32"/>
    <property type="match status" value="1"/>
</dbReference>
<dbReference type="InterPro" id="IPR001362">
    <property type="entry name" value="Glyco_hydro_32"/>
</dbReference>
<evidence type="ECO:0008006" key="9">
    <source>
        <dbReference type="Google" id="ProtNLM"/>
    </source>
</evidence>
<organism evidence="7 8">
    <name type="scientific">Aliiglaciecola litoralis</name>
    <dbReference type="NCBI Taxonomy" id="582857"/>
    <lineage>
        <taxon>Bacteria</taxon>
        <taxon>Pseudomonadati</taxon>
        <taxon>Pseudomonadota</taxon>
        <taxon>Gammaproteobacteria</taxon>
        <taxon>Alteromonadales</taxon>
        <taxon>Alteromonadaceae</taxon>
        <taxon>Aliiglaciecola</taxon>
    </lineage>
</organism>
<dbReference type="EMBL" id="BAAAFD010000001">
    <property type="protein sequence ID" value="GAA0853126.1"/>
    <property type="molecule type" value="Genomic_DNA"/>
</dbReference>
<feature type="domain" description="Glycosyl hydrolase family 32 C-terminal" evidence="6">
    <location>
        <begin position="550"/>
        <end position="676"/>
    </location>
</feature>
<dbReference type="RefSeq" id="WP_343856206.1">
    <property type="nucleotide sequence ID" value="NZ_BAAAFD010000001.1"/>
</dbReference>
<gene>
    <name evidence="7" type="ORF">GCM10009114_05110</name>
</gene>
<evidence type="ECO:0000256" key="1">
    <source>
        <dbReference type="ARBA" id="ARBA00009902"/>
    </source>
</evidence>
<keyword evidence="3 4" id="KW-0326">Glycosidase</keyword>
<comment type="caution">
    <text evidence="7">The sequence shown here is derived from an EMBL/GenBank/DDBJ whole genome shotgun (WGS) entry which is preliminary data.</text>
</comment>
<dbReference type="InterPro" id="IPR013320">
    <property type="entry name" value="ConA-like_dom_sf"/>
</dbReference>
<dbReference type="CDD" id="cd18622">
    <property type="entry name" value="GH32_Inu-like"/>
    <property type="match status" value="1"/>
</dbReference>
<evidence type="ECO:0000256" key="3">
    <source>
        <dbReference type="ARBA" id="ARBA00023295"/>
    </source>
</evidence>
<feature type="domain" description="Glycosyl hydrolase family 32 N-terminal" evidence="5">
    <location>
        <begin position="38"/>
        <end position="280"/>
    </location>
</feature>
<dbReference type="InterPro" id="IPR013148">
    <property type="entry name" value="Glyco_hydro_32_N"/>
</dbReference>
<dbReference type="PROSITE" id="PS51257">
    <property type="entry name" value="PROKAR_LIPOPROTEIN"/>
    <property type="match status" value="1"/>
</dbReference>
<reference evidence="8" key="1">
    <citation type="journal article" date="2019" name="Int. J. Syst. Evol. Microbiol.">
        <title>The Global Catalogue of Microorganisms (GCM) 10K type strain sequencing project: providing services to taxonomists for standard genome sequencing and annotation.</title>
        <authorList>
            <consortium name="The Broad Institute Genomics Platform"/>
            <consortium name="The Broad Institute Genome Sequencing Center for Infectious Disease"/>
            <person name="Wu L."/>
            <person name="Ma J."/>
        </authorList>
    </citation>
    <scope>NUCLEOTIDE SEQUENCE [LARGE SCALE GENOMIC DNA]</scope>
    <source>
        <strain evidence="8">JCM 15896</strain>
    </source>
</reference>
<sequence length="682" mass="76512">MFSVKRNVISAAILVLIAGCTTKVIVETATEQFRPKFHYTPPANWMNDPNGMVYYEGEYHLFYQYHPNSTVWGPMHWGHAVSTNLLDWQTLPIALYPDEQGTIFSGSAVIDWQNTSGFGSIESPPMVAIYTYHDNIKNGLGKDDFQTQAIAYSLDKGRSWTKFHGNPVLNNPGIRDFRDPKVTWHEPSQRWIMVLAQQDHIGFYSSKNLRQWQPLSTFGEGVGSHGGVWECPDLLRVKIEGTDEYKYILIVSLITGAPNGGSGTQYFVGDFDGERFLLDDEFSKNLQPTPSYFPEGMVFENFENGFENWRIEGNAFSDTPTTGGYEGQNFVDGFVGKKLANSYHLGDGSVGSITSQEFKIRNNFINFYIGGGSDPKRTSVNLLIDDKIVKSQTGSDREVLSIASWDVREYIGQTAQIKIIDNHTGSWGHILADHIVFSDEAAHERIEPAMWLDYGTDNYAGVTFSNIPRSDGRHLFMGWVNNWTYANSLPTKKWRGAMTVPRELSLVKSQHGFRLSSKPASELSAQTTTLLSQPQLVVHQSPLLLANSESLPTAAINHSRLTFNINASQTSQIELRYSNQLKEQLSITLDLKSRQLILDRSQSGITDFNHHFANIQTAPLTDIEATMDIDILYDNSIVEIFVNGGSTVMTVLVFPNQSFDKIEIMSSDEVTMTDLKLHGISK</sequence>
<dbReference type="SUPFAM" id="SSF75005">
    <property type="entry name" value="Arabinanase/levansucrase/invertase"/>
    <property type="match status" value="1"/>
</dbReference>
<protein>
    <recommendedName>
        <fullName evidence="9">Levanase</fullName>
    </recommendedName>
</protein>
<dbReference type="SUPFAM" id="SSF49899">
    <property type="entry name" value="Concanavalin A-like lectins/glucanases"/>
    <property type="match status" value="1"/>
</dbReference>
<dbReference type="PROSITE" id="PS00609">
    <property type="entry name" value="GLYCOSYL_HYDROL_F32"/>
    <property type="match status" value="1"/>
</dbReference>
<dbReference type="InterPro" id="IPR023296">
    <property type="entry name" value="Glyco_hydro_beta-prop_sf"/>
</dbReference>
<proteinExistence type="inferred from homology"/>
<evidence type="ECO:0000259" key="6">
    <source>
        <dbReference type="Pfam" id="PF08244"/>
    </source>
</evidence>
<evidence type="ECO:0000313" key="8">
    <source>
        <dbReference type="Proteomes" id="UP001500359"/>
    </source>
</evidence>
<evidence type="ECO:0000313" key="7">
    <source>
        <dbReference type="EMBL" id="GAA0853126.1"/>
    </source>
</evidence>
<name>A0ABP3WN99_9ALTE</name>
<dbReference type="InterPro" id="IPR018053">
    <property type="entry name" value="Glyco_hydro_32_AS"/>
</dbReference>
<dbReference type="Proteomes" id="UP001500359">
    <property type="component" value="Unassembled WGS sequence"/>
</dbReference>
<evidence type="ECO:0000259" key="5">
    <source>
        <dbReference type="Pfam" id="PF00251"/>
    </source>
</evidence>